<dbReference type="GO" id="GO:0016020">
    <property type="term" value="C:membrane"/>
    <property type="evidence" value="ECO:0007669"/>
    <property type="project" value="UniProtKB-SubCell"/>
</dbReference>
<sequence>MWTRCGITLLLNGLQISLAQIEAFNNPPYLPTFPLSIKYTRVTVDSKKVVPTEQELENFDLSNPVIVELIHYAQEGDEADRQLTVRQALKKYKKAVFWPMFLSTSLIMEGYDLVIITSFYGQTQFQNRFGVYDRGSGQKVIIAAWQSGLSNSPFRLSTYDDGIYGMDGSDGFYSRLSLPILAWGEAMCGVSWGVFQTLSTTYASKVVPTVLRLYVTAYVCIEGDLGWRLPFVLQWVWSIPLCIGAYLAPESPWNAVRRDKVGMARRSLLRLREDTPYRELGVDATLAYIRAQIYGGPKSFAQGNSAEMAVGILLVISTLCNMIIIGPACYPVVAETPSGRLRYKTIVIGRFVYNLTGIFSNSVTPRMISALTNLLCNIWCWFRLPETKDRVFGEIDVLFDNKVPARKFKYTKVDQFAHQNDYEAKASGI</sequence>
<feature type="chain" id="PRO_5017709522" description="Major facilitator superfamily (MFS) profile domain-containing protein" evidence="5">
    <location>
        <begin position="20"/>
        <end position="429"/>
    </location>
</feature>
<keyword evidence="7" id="KW-1185">Reference proteome</keyword>
<evidence type="ECO:0000313" key="7">
    <source>
        <dbReference type="Proteomes" id="UP000258309"/>
    </source>
</evidence>
<dbReference type="Pfam" id="PF00083">
    <property type="entry name" value="Sugar_tr"/>
    <property type="match status" value="1"/>
</dbReference>
<protein>
    <recommendedName>
        <fullName evidence="8">Major facilitator superfamily (MFS) profile domain-containing protein</fullName>
    </recommendedName>
</protein>
<dbReference type="InterPro" id="IPR050360">
    <property type="entry name" value="MFS_Sugar_Transporters"/>
</dbReference>
<evidence type="ECO:0000313" key="6">
    <source>
        <dbReference type="EMBL" id="RFU32139.1"/>
    </source>
</evidence>
<dbReference type="PANTHER" id="PTHR48022:SF53">
    <property type="entry name" value="ALPHA-GLUCOSIDE TRANSPORTER, PUTATIVE (AFU_ORTHOLOGUE AFUA_3G01700)-RELATED"/>
    <property type="match status" value="1"/>
</dbReference>
<dbReference type="EMBL" id="NCSJ02000061">
    <property type="protein sequence ID" value="RFU32139.1"/>
    <property type="molecule type" value="Genomic_DNA"/>
</dbReference>
<keyword evidence="3" id="KW-1133">Transmembrane helix</keyword>
<name>A0A3E2HFG0_SCYLI</name>
<evidence type="ECO:0008006" key="8">
    <source>
        <dbReference type="Google" id="ProtNLM"/>
    </source>
</evidence>
<evidence type="ECO:0000256" key="1">
    <source>
        <dbReference type="ARBA" id="ARBA00004141"/>
    </source>
</evidence>
<keyword evidence="2" id="KW-0812">Transmembrane</keyword>
<dbReference type="InterPro" id="IPR005828">
    <property type="entry name" value="MFS_sugar_transport-like"/>
</dbReference>
<dbReference type="Proteomes" id="UP000258309">
    <property type="component" value="Unassembled WGS sequence"/>
</dbReference>
<dbReference type="PANTHER" id="PTHR48022">
    <property type="entry name" value="PLASTIDIC GLUCOSE TRANSPORTER 4"/>
    <property type="match status" value="1"/>
</dbReference>
<dbReference type="AlphaFoldDB" id="A0A3E2HFG0"/>
<reference evidence="6 7" key="1">
    <citation type="submission" date="2018-05" db="EMBL/GenBank/DDBJ databases">
        <title>Draft genome sequence of Scytalidium lignicola DSM 105466, a ubiquitous saprotrophic fungus.</title>
        <authorList>
            <person name="Buettner E."/>
            <person name="Gebauer A.M."/>
            <person name="Hofrichter M."/>
            <person name="Liers C."/>
            <person name="Kellner H."/>
        </authorList>
    </citation>
    <scope>NUCLEOTIDE SEQUENCE [LARGE SCALE GENOMIC DNA]</scope>
    <source>
        <strain evidence="6 7">DSM 105466</strain>
    </source>
</reference>
<dbReference type="SUPFAM" id="SSF103473">
    <property type="entry name" value="MFS general substrate transporter"/>
    <property type="match status" value="1"/>
</dbReference>
<feature type="non-terminal residue" evidence="6">
    <location>
        <position position="429"/>
    </location>
</feature>
<organism evidence="6 7">
    <name type="scientific">Scytalidium lignicola</name>
    <name type="common">Hyphomycete</name>
    <dbReference type="NCBI Taxonomy" id="5539"/>
    <lineage>
        <taxon>Eukaryota</taxon>
        <taxon>Fungi</taxon>
        <taxon>Dikarya</taxon>
        <taxon>Ascomycota</taxon>
        <taxon>Pezizomycotina</taxon>
        <taxon>Leotiomycetes</taxon>
        <taxon>Leotiomycetes incertae sedis</taxon>
        <taxon>Scytalidium</taxon>
    </lineage>
</organism>
<gene>
    <name evidence="6" type="ORF">B7463_g4218</name>
</gene>
<evidence type="ECO:0000256" key="2">
    <source>
        <dbReference type="ARBA" id="ARBA00022692"/>
    </source>
</evidence>
<dbReference type="OrthoDB" id="6612291at2759"/>
<dbReference type="InterPro" id="IPR036259">
    <property type="entry name" value="MFS_trans_sf"/>
</dbReference>
<dbReference type="GO" id="GO:0005351">
    <property type="term" value="F:carbohydrate:proton symporter activity"/>
    <property type="evidence" value="ECO:0007669"/>
    <property type="project" value="TreeGrafter"/>
</dbReference>
<feature type="non-terminal residue" evidence="6">
    <location>
        <position position="1"/>
    </location>
</feature>
<evidence type="ECO:0000256" key="3">
    <source>
        <dbReference type="ARBA" id="ARBA00022989"/>
    </source>
</evidence>
<proteinExistence type="predicted"/>
<evidence type="ECO:0000256" key="4">
    <source>
        <dbReference type="ARBA" id="ARBA00023136"/>
    </source>
</evidence>
<dbReference type="Gene3D" id="1.20.1250.20">
    <property type="entry name" value="MFS general substrate transporter like domains"/>
    <property type="match status" value="2"/>
</dbReference>
<accession>A0A3E2HFG0</accession>
<comment type="subcellular location">
    <subcellularLocation>
        <location evidence="1">Membrane</location>
        <topology evidence="1">Multi-pass membrane protein</topology>
    </subcellularLocation>
</comment>
<feature type="signal peptide" evidence="5">
    <location>
        <begin position="1"/>
        <end position="19"/>
    </location>
</feature>
<keyword evidence="5" id="KW-0732">Signal</keyword>
<comment type="caution">
    <text evidence="6">The sequence shown here is derived from an EMBL/GenBank/DDBJ whole genome shotgun (WGS) entry which is preliminary data.</text>
</comment>
<keyword evidence="4" id="KW-0472">Membrane</keyword>
<evidence type="ECO:0000256" key="5">
    <source>
        <dbReference type="SAM" id="SignalP"/>
    </source>
</evidence>